<dbReference type="InterPro" id="IPR036396">
    <property type="entry name" value="Cyt_P450_sf"/>
</dbReference>
<comment type="similarity">
    <text evidence="1">Belongs to the cytochrome P450 family.</text>
</comment>
<dbReference type="Proteomes" id="UP000886595">
    <property type="component" value="Unassembled WGS sequence"/>
</dbReference>
<evidence type="ECO:0000313" key="5">
    <source>
        <dbReference type="EMBL" id="KAG2247698.1"/>
    </source>
</evidence>
<dbReference type="Gene3D" id="1.10.630.10">
    <property type="entry name" value="Cytochrome P450"/>
    <property type="match status" value="1"/>
</dbReference>
<gene>
    <name evidence="5" type="ORF">Bca52824_087326</name>
</gene>
<feature type="region of interest" description="Disordered" evidence="4">
    <location>
        <begin position="1"/>
        <end position="25"/>
    </location>
</feature>
<dbReference type="GO" id="GO:0005506">
    <property type="term" value="F:iron ion binding"/>
    <property type="evidence" value="ECO:0007669"/>
    <property type="project" value="InterPro"/>
</dbReference>
<dbReference type="GO" id="GO:0020037">
    <property type="term" value="F:heme binding"/>
    <property type="evidence" value="ECO:0007669"/>
    <property type="project" value="InterPro"/>
</dbReference>
<dbReference type="GO" id="GO:0016705">
    <property type="term" value="F:oxidoreductase activity, acting on paired donors, with incorporation or reduction of molecular oxygen"/>
    <property type="evidence" value="ECO:0007669"/>
    <property type="project" value="InterPro"/>
</dbReference>
<accession>A0A8X7PBL4</accession>
<dbReference type="SUPFAM" id="SSF48264">
    <property type="entry name" value="Cytochrome P450"/>
    <property type="match status" value="1"/>
</dbReference>
<name>A0A8X7PBL4_BRACI</name>
<evidence type="ECO:0000313" key="6">
    <source>
        <dbReference type="Proteomes" id="UP000886595"/>
    </source>
</evidence>
<evidence type="ECO:0000256" key="2">
    <source>
        <dbReference type="ARBA" id="ARBA00022723"/>
    </source>
</evidence>
<keyword evidence="2" id="KW-0479">Metal-binding</keyword>
<dbReference type="OrthoDB" id="1431964at2759"/>
<comment type="caution">
    <text evidence="5">The sequence shown here is derived from an EMBL/GenBank/DDBJ whole genome shotgun (WGS) entry which is preliminary data.</text>
</comment>
<organism evidence="5 6">
    <name type="scientific">Brassica carinata</name>
    <name type="common">Ethiopian mustard</name>
    <name type="synonym">Abyssinian cabbage</name>
    <dbReference type="NCBI Taxonomy" id="52824"/>
    <lineage>
        <taxon>Eukaryota</taxon>
        <taxon>Viridiplantae</taxon>
        <taxon>Streptophyta</taxon>
        <taxon>Embryophyta</taxon>
        <taxon>Tracheophyta</taxon>
        <taxon>Spermatophyta</taxon>
        <taxon>Magnoliopsida</taxon>
        <taxon>eudicotyledons</taxon>
        <taxon>Gunneridae</taxon>
        <taxon>Pentapetalae</taxon>
        <taxon>rosids</taxon>
        <taxon>malvids</taxon>
        <taxon>Brassicales</taxon>
        <taxon>Brassicaceae</taxon>
        <taxon>Brassiceae</taxon>
        <taxon>Brassica</taxon>
    </lineage>
</organism>
<keyword evidence="6" id="KW-1185">Reference proteome</keyword>
<dbReference type="GO" id="GO:0004497">
    <property type="term" value="F:monooxygenase activity"/>
    <property type="evidence" value="ECO:0007669"/>
    <property type="project" value="InterPro"/>
</dbReference>
<keyword evidence="3" id="KW-0408">Iron</keyword>
<evidence type="ECO:0000256" key="4">
    <source>
        <dbReference type="SAM" id="MobiDB-lite"/>
    </source>
</evidence>
<dbReference type="EMBL" id="JAAMPC010000017">
    <property type="protein sequence ID" value="KAG2247698.1"/>
    <property type="molecule type" value="Genomic_DNA"/>
</dbReference>
<dbReference type="PANTHER" id="PTHR47955:SF15">
    <property type="entry name" value="CYTOCHROME P450 71A2-LIKE"/>
    <property type="match status" value="1"/>
</dbReference>
<reference evidence="5 6" key="1">
    <citation type="submission" date="2020-02" db="EMBL/GenBank/DDBJ databases">
        <authorList>
            <person name="Ma Q."/>
            <person name="Huang Y."/>
            <person name="Song X."/>
            <person name="Pei D."/>
        </authorList>
    </citation>
    <scope>NUCLEOTIDE SEQUENCE [LARGE SCALE GENOMIC DNA]</scope>
    <source>
        <strain evidence="5">Sxm20200214</strain>
        <tissue evidence="5">Leaf</tissue>
    </source>
</reference>
<proteinExistence type="inferred from homology"/>
<sequence>MLSERRAALGIPPRDPQESDPTRQQSNLKELTDRLVRQLGTFTFGSFVPCLSWIDWICGLERQLEKTANDFDEILEKVVQDHEDGDGGKADFADVLLTLQRDKSVGFEVSRMSIKAIILSTEDQTENNVPESIGVVIRRMFPLIVTASPAT</sequence>
<dbReference type="PANTHER" id="PTHR47955">
    <property type="entry name" value="CYTOCHROME P450 FAMILY 71 PROTEIN"/>
    <property type="match status" value="1"/>
</dbReference>
<evidence type="ECO:0000256" key="3">
    <source>
        <dbReference type="ARBA" id="ARBA00023004"/>
    </source>
</evidence>
<evidence type="ECO:0000256" key="1">
    <source>
        <dbReference type="ARBA" id="ARBA00010617"/>
    </source>
</evidence>
<dbReference type="AlphaFoldDB" id="A0A8X7PBL4"/>
<protein>
    <submittedName>
        <fullName evidence="5">Uncharacterized protein</fullName>
    </submittedName>
</protein>